<dbReference type="Gene3D" id="3.20.20.70">
    <property type="entry name" value="Aldolase class I"/>
    <property type="match status" value="1"/>
</dbReference>
<organism evidence="5 6">
    <name type="scientific">Sphingobium chlorophenolicum L-1</name>
    <dbReference type="NCBI Taxonomy" id="690566"/>
    <lineage>
        <taxon>Bacteria</taxon>
        <taxon>Pseudomonadati</taxon>
        <taxon>Pseudomonadota</taxon>
        <taxon>Alphaproteobacteria</taxon>
        <taxon>Sphingomonadales</taxon>
        <taxon>Sphingomonadaceae</taxon>
        <taxon>Sphingobium</taxon>
    </lineage>
</organism>
<dbReference type="EMBL" id="CP002799">
    <property type="protein sequence ID" value="AEG50884.1"/>
    <property type="molecule type" value="Genomic_DNA"/>
</dbReference>
<reference evidence="5 6" key="1">
    <citation type="submission" date="2011-05" db="EMBL/GenBank/DDBJ databases">
        <title>Complete sequence of chromosome 2 of Sphingobium chlorophenolicum L-1.</title>
        <authorList>
            <consortium name="US DOE Joint Genome Institute"/>
            <person name="Lucas S."/>
            <person name="Han J."/>
            <person name="Lapidus A."/>
            <person name="Cheng J.-F."/>
            <person name="Goodwin L."/>
            <person name="Pitluck S."/>
            <person name="Peters L."/>
            <person name="Daligault H."/>
            <person name="Han C."/>
            <person name="Tapia R."/>
            <person name="Land M."/>
            <person name="Hauser L."/>
            <person name="Kyrpides N."/>
            <person name="Ivanova N."/>
            <person name="Pagani I."/>
            <person name="Turner P."/>
            <person name="Copley S."/>
            <person name="Woyke T."/>
        </authorList>
    </citation>
    <scope>NUCLEOTIDE SEQUENCE [LARGE SCALE GENOMIC DNA]</scope>
    <source>
        <strain evidence="5 6">L-1</strain>
    </source>
</reference>
<proteinExistence type="inferred from homology"/>
<dbReference type="CDD" id="cd02933">
    <property type="entry name" value="OYE_like_FMN"/>
    <property type="match status" value="1"/>
</dbReference>
<dbReference type="KEGG" id="sch:Sphch_3279"/>
<dbReference type="EC" id="1.3.1.42" evidence="5"/>
<evidence type="ECO:0000256" key="3">
    <source>
        <dbReference type="ARBA" id="ARBA00023002"/>
    </source>
</evidence>
<keyword evidence="6" id="KW-1185">Reference proteome</keyword>
<feature type="domain" description="NADH:flavin oxidoreductase/NADH oxidase N-terminal" evidence="4">
    <location>
        <begin position="3"/>
        <end position="339"/>
    </location>
</feature>
<sequence>MSSLFSSIEIGDATSPNRIFMAPCTRNRAEMDEVPTPMMAIYYGQRASAGLLISEGVNPEPRGRGYYRVPGAYTAAHRTGWQEVARAVTDQGGRIFAQIMHCGRLSVRELQPGGELPIAPSAVPPSPTFRGMSYGCPKPDAPYPTPRPLETDEIPALIESYAAAARLLVDAGLDGVELHGASGYLPMQFLSSNTNLRNDSYGGSIERRARFLLDVIDAMTGAVGAGRVAVKLSPAFRFHDVHDEDPVALYTHVARMLSDRGLAYVQVSDYGDYYSHAGMDPIGLVRAHYNGVLVANGGLNAVSAQALLDEGKADAVAFGSAFMANPDLPERMRRGSPLNVADPNTFYTGDAHGYIDYPFLGQGSGHATVAQSGTTQVDYGSFQHGRAAKVS</sequence>
<name>F6F372_SPHCR</name>
<dbReference type="STRING" id="690566.Sphch_3279"/>
<dbReference type="FunFam" id="3.20.20.70:FF:000059">
    <property type="entry name" value="N-ethylmaleimide reductase, FMN-linked"/>
    <property type="match status" value="1"/>
</dbReference>
<comment type="similarity">
    <text evidence="2">Belongs to the NADH:flavin oxidoreductase/NADH oxidase family.</text>
</comment>
<evidence type="ECO:0000313" key="5">
    <source>
        <dbReference type="EMBL" id="AEG50884.1"/>
    </source>
</evidence>
<evidence type="ECO:0000259" key="4">
    <source>
        <dbReference type="Pfam" id="PF00724"/>
    </source>
</evidence>
<dbReference type="AlphaFoldDB" id="F6F372"/>
<dbReference type="InterPro" id="IPR045247">
    <property type="entry name" value="Oye-like"/>
</dbReference>
<dbReference type="SUPFAM" id="SSF51395">
    <property type="entry name" value="FMN-linked oxidoreductases"/>
    <property type="match status" value="1"/>
</dbReference>
<comment type="cofactor">
    <cofactor evidence="1">
        <name>FMN</name>
        <dbReference type="ChEBI" id="CHEBI:58210"/>
    </cofactor>
</comment>
<dbReference type="GO" id="GO:0005829">
    <property type="term" value="C:cytosol"/>
    <property type="evidence" value="ECO:0007669"/>
    <property type="project" value="UniProtKB-ARBA"/>
</dbReference>
<dbReference type="PANTHER" id="PTHR22893">
    <property type="entry name" value="NADH OXIDOREDUCTASE-RELATED"/>
    <property type="match status" value="1"/>
</dbReference>
<dbReference type="GO" id="GO:0010181">
    <property type="term" value="F:FMN binding"/>
    <property type="evidence" value="ECO:0007669"/>
    <property type="project" value="InterPro"/>
</dbReference>
<gene>
    <name evidence="5" type="ORF">Sphch_3279</name>
</gene>
<dbReference type="Proteomes" id="UP000007150">
    <property type="component" value="Chromosome 2"/>
</dbReference>
<dbReference type="GO" id="GO:0016629">
    <property type="term" value="F:12-oxophytodienoate reductase activity"/>
    <property type="evidence" value="ECO:0007669"/>
    <property type="project" value="UniProtKB-EC"/>
</dbReference>
<dbReference type="InterPro" id="IPR013785">
    <property type="entry name" value="Aldolase_TIM"/>
</dbReference>
<dbReference type="PANTHER" id="PTHR22893:SF91">
    <property type="entry name" value="NADPH DEHYDROGENASE 2-RELATED"/>
    <property type="match status" value="1"/>
</dbReference>
<keyword evidence="3 5" id="KW-0560">Oxidoreductase</keyword>
<dbReference type="InterPro" id="IPR001155">
    <property type="entry name" value="OxRdtase_FMN_N"/>
</dbReference>
<dbReference type="HOGENOM" id="CLU_012153_0_0_5"/>
<dbReference type="Pfam" id="PF00724">
    <property type="entry name" value="Oxidored_FMN"/>
    <property type="match status" value="1"/>
</dbReference>
<evidence type="ECO:0000256" key="1">
    <source>
        <dbReference type="ARBA" id="ARBA00001917"/>
    </source>
</evidence>
<evidence type="ECO:0000313" key="6">
    <source>
        <dbReference type="Proteomes" id="UP000007150"/>
    </source>
</evidence>
<accession>F6F372</accession>
<evidence type="ECO:0000256" key="2">
    <source>
        <dbReference type="ARBA" id="ARBA00005979"/>
    </source>
</evidence>
<dbReference type="RefSeq" id="WP_013849114.1">
    <property type="nucleotide sequence ID" value="NC_015594.1"/>
</dbReference>
<protein>
    <submittedName>
        <fullName evidence="5">12-oxophytodienoate reductase</fullName>
        <ecNumber evidence="5">1.3.1.42</ecNumber>
    </submittedName>
</protein>